<organism evidence="3 4">
    <name type="scientific">Riccia sorocarpa</name>
    <dbReference type="NCBI Taxonomy" id="122646"/>
    <lineage>
        <taxon>Eukaryota</taxon>
        <taxon>Viridiplantae</taxon>
        <taxon>Streptophyta</taxon>
        <taxon>Embryophyta</taxon>
        <taxon>Marchantiophyta</taxon>
        <taxon>Marchantiopsida</taxon>
        <taxon>Marchantiidae</taxon>
        <taxon>Marchantiales</taxon>
        <taxon>Ricciaceae</taxon>
        <taxon>Riccia</taxon>
    </lineage>
</organism>
<sequence length="731" mass="82955">MTRGVGAQRLQGSQNVPSLPIFTGANLNETNECHLPPAEKDNGLSSETSREEQEGVHSINQTVPPNQLPDMTIGARAGNMAGIFPARHGSRSYNGENMVMRQVVHISDEDSTSFSANSVEDEARRLQLDVGKRNQTEGRTTESIRIGEIQTQGLQQVPADPYSTHDRFVFAASRADGHVRDSHQATRRQEASQKKRKVFATQRTTTSEPLFDLNLPTRGVFGPLGQNESRWRLLLLSTWNVGGLHVPHRRKRGVALIYHHSCQLLEFGEDSEGRWAWGKFSFLGSEVHAVSVYAPNTAEDRIIFWNRLRESLPSRNWIMAGDWNSVEFPSDSPSRSNQQGNEKSAEFQLLCSSFALTDARHTAFKRIGPRFSRAQWREGRLLWSRIDRVYAADFVIQKTEHHDAFWASDHIPVSVSTQWGTRLDSIQMGPRSAYFKADPMIVSENIEYLKTKWQGLELEYQDRDDAVKFLLCWSGIRKHIKTLQYEKAQRLQQLSEKESRLQKLSSKPQSQLTKENWGVLSRKFENFRPGSTIRAEVMITLWPVINGTFSRAAIHFWEMGRLSPAFKEGLLFLIPKGEDPATLREWRPIALLNTIYKVLAKLFALRLAIGLPAVVPANQHGFIRGRSTQNCILTFALVHEALKTRGRSDLFVALDQEKAYDRLQPDFLWDIMVKMEFSTTSINKIKALQENAETKILINGELLPTFQVEMGIRQGCPLSPLLYAIATVVIH</sequence>
<protein>
    <recommendedName>
        <fullName evidence="2">Reverse transcriptase domain-containing protein</fullName>
    </recommendedName>
</protein>
<evidence type="ECO:0000259" key="2">
    <source>
        <dbReference type="PROSITE" id="PS50878"/>
    </source>
</evidence>
<dbReference type="AlphaFoldDB" id="A0ABD3I8C8"/>
<accession>A0ABD3I8C8</accession>
<feature type="compositionally biased region" description="Basic and acidic residues" evidence="1">
    <location>
        <begin position="37"/>
        <end position="55"/>
    </location>
</feature>
<dbReference type="InterPro" id="IPR005135">
    <property type="entry name" value="Endo/exonuclease/phosphatase"/>
</dbReference>
<dbReference type="Gene3D" id="3.60.10.10">
    <property type="entry name" value="Endonuclease/exonuclease/phosphatase"/>
    <property type="match status" value="1"/>
</dbReference>
<dbReference type="SUPFAM" id="SSF56219">
    <property type="entry name" value="DNase I-like"/>
    <property type="match status" value="1"/>
</dbReference>
<proteinExistence type="predicted"/>
<feature type="region of interest" description="Disordered" evidence="1">
    <location>
        <begin position="175"/>
        <end position="201"/>
    </location>
</feature>
<dbReference type="EMBL" id="JBJQOH010000002">
    <property type="protein sequence ID" value="KAL3698562.1"/>
    <property type="molecule type" value="Genomic_DNA"/>
</dbReference>
<keyword evidence="4" id="KW-1185">Reference proteome</keyword>
<dbReference type="InterPro" id="IPR036691">
    <property type="entry name" value="Endo/exonu/phosph_ase_sf"/>
</dbReference>
<dbReference type="Proteomes" id="UP001633002">
    <property type="component" value="Unassembled WGS sequence"/>
</dbReference>
<dbReference type="CDD" id="cd01650">
    <property type="entry name" value="RT_nLTR_like"/>
    <property type="match status" value="1"/>
</dbReference>
<feature type="domain" description="Reverse transcriptase" evidence="2">
    <location>
        <begin position="555"/>
        <end position="731"/>
    </location>
</feature>
<dbReference type="InterPro" id="IPR043502">
    <property type="entry name" value="DNA/RNA_pol_sf"/>
</dbReference>
<comment type="caution">
    <text evidence="3">The sequence shown here is derived from an EMBL/GenBank/DDBJ whole genome shotgun (WGS) entry which is preliminary data.</text>
</comment>
<gene>
    <name evidence="3" type="ORF">R1sor_012638</name>
</gene>
<dbReference type="SUPFAM" id="SSF56672">
    <property type="entry name" value="DNA/RNA polymerases"/>
    <property type="match status" value="1"/>
</dbReference>
<evidence type="ECO:0000256" key="1">
    <source>
        <dbReference type="SAM" id="MobiDB-lite"/>
    </source>
</evidence>
<evidence type="ECO:0000313" key="3">
    <source>
        <dbReference type="EMBL" id="KAL3698562.1"/>
    </source>
</evidence>
<evidence type="ECO:0000313" key="4">
    <source>
        <dbReference type="Proteomes" id="UP001633002"/>
    </source>
</evidence>
<dbReference type="Pfam" id="PF03372">
    <property type="entry name" value="Exo_endo_phos"/>
    <property type="match status" value="1"/>
</dbReference>
<name>A0ABD3I8C8_9MARC</name>
<reference evidence="3 4" key="1">
    <citation type="submission" date="2024-09" db="EMBL/GenBank/DDBJ databases">
        <title>Chromosome-scale assembly of Riccia sorocarpa.</title>
        <authorList>
            <person name="Paukszto L."/>
        </authorList>
    </citation>
    <scope>NUCLEOTIDE SEQUENCE [LARGE SCALE GENOMIC DNA]</scope>
    <source>
        <strain evidence="3">LP-2024</strain>
        <tissue evidence="3">Aerial parts of the thallus</tissue>
    </source>
</reference>
<feature type="compositionally biased region" description="Basic and acidic residues" evidence="1">
    <location>
        <begin position="175"/>
        <end position="193"/>
    </location>
</feature>
<dbReference type="InterPro" id="IPR000477">
    <property type="entry name" value="RT_dom"/>
</dbReference>
<dbReference type="PROSITE" id="PS50878">
    <property type="entry name" value="RT_POL"/>
    <property type="match status" value="1"/>
</dbReference>
<dbReference type="Pfam" id="PF00078">
    <property type="entry name" value="RVT_1"/>
    <property type="match status" value="1"/>
</dbReference>
<dbReference type="PANTHER" id="PTHR19446">
    <property type="entry name" value="REVERSE TRANSCRIPTASES"/>
    <property type="match status" value="1"/>
</dbReference>
<feature type="region of interest" description="Disordered" evidence="1">
    <location>
        <begin position="1"/>
        <end position="68"/>
    </location>
</feature>